<name>A0ABN8H1Y3_9BACL</name>
<comment type="caution">
    <text evidence="2">The sequence shown here is derived from an EMBL/GenBank/DDBJ whole genome shotgun (WGS) entry which is preliminary data.</text>
</comment>
<keyword evidence="3" id="KW-1185">Reference proteome</keyword>
<evidence type="ECO:0000313" key="3">
    <source>
        <dbReference type="Proteomes" id="UP000838324"/>
    </source>
</evidence>
<organism evidence="2 3">
    <name type="scientific">Paenibacillus auburnensis</name>
    <dbReference type="NCBI Taxonomy" id="2905649"/>
    <lineage>
        <taxon>Bacteria</taxon>
        <taxon>Bacillati</taxon>
        <taxon>Bacillota</taxon>
        <taxon>Bacilli</taxon>
        <taxon>Bacillales</taxon>
        <taxon>Paenibacillaceae</taxon>
        <taxon>Paenibacillus</taxon>
    </lineage>
</organism>
<dbReference type="Gene3D" id="3.30.70.20">
    <property type="match status" value="1"/>
</dbReference>
<dbReference type="EMBL" id="CAKMMG010000012">
    <property type="protein sequence ID" value="CAH1222877.1"/>
    <property type="molecule type" value="Genomic_DNA"/>
</dbReference>
<sequence length="80" mass="8949">MTKQKLYYGKDIEVMFNSEVCTHSGFCVKGLPGVFDLSKRPWINPDANTAEAIARQIDTCPSGALTYRRLDGEYSTQKEG</sequence>
<gene>
    <name evidence="2" type="ORF">PAECIP111892_05228</name>
</gene>
<reference evidence="2" key="1">
    <citation type="submission" date="2022-01" db="EMBL/GenBank/DDBJ databases">
        <authorList>
            <person name="Criscuolo A."/>
        </authorList>
    </citation>
    <scope>NUCLEOTIDE SEQUENCE</scope>
    <source>
        <strain evidence="2">CIP111892</strain>
    </source>
</reference>
<dbReference type="Pfam" id="PF06902">
    <property type="entry name" value="Fer4_19"/>
    <property type="match status" value="1"/>
</dbReference>
<dbReference type="Proteomes" id="UP000838324">
    <property type="component" value="Unassembled WGS sequence"/>
</dbReference>
<proteinExistence type="predicted"/>
<accession>A0ABN8H1Y3</accession>
<dbReference type="RefSeq" id="WP_236337113.1">
    <property type="nucleotide sequence ID" value="NZ_CAKMMG010000012.1"/>
</dbReference>
<evidence type="ECO:0000259" key="1">
    <source>
        <dbReference type="Pfam" id="PF06902"/>
    </source>
</evidence>
<feature type="domain" description="Divergent 4Fe-4S mono-cluster" evidence="1">
    <location>
        <begin position="7"/>
        <end position="69"/>
    </location>
</feature>
<dbReference type="SUPFAM" id="SSF54862">
    <property type="entry name" value="4Fe-4S ferredoxins"/>
    <property type="match status" value="1"/>
</dbReference>
<protein>
    <recommendedName>
        <fullName evidence="1">Divergent 4Fe-4S mono-cluster domain-containing protein</fullName>
    </recommendedName>
</protein>
<evidence type="ECO:0000313" key="2">
    <source>
        <dbReference type="EMBL" id="CAH1222877.1"/>
    </source>
</evidence>
<dbReference type="InterPro" id="IPR010693">
    <property type="entry name" value="Divergent_4Fe-4S_mono-cluster"/>
</dbReference>